<name>A0ABT5THP2_9RHOB</name>
<dbReference type="Proteomes" id="UP001431784">
    <property type="component" value="Unassembled WGS sequence"/>
</dbReference>
<dbReference type="Gene3D" id="3.55.50.30">
    <property type="match status" value="1"/>
</dbReference>
<dbReference type="RefSeq" id="WP_274354373.1">
    <property type="nucleotide sequence ID" value="NZ_JAQZSM010000050.1"/>
</dbReference>
<keyword evidence="4" id="KW-1134">Transmembrane beta strand</keyword>
<dbReference type="Gene3D" id="3.30.1370.120">
    <property type="match status" value="3"/>
</dbReference>
<evidence type="ECO:0000256" key="7">
    <source>
        <dbReference type="ARBA" id="ARBA00022927"/>
    </source>
</evidence>
<evidence type="ECO:0000256" key="5">
    <source>
        <dbReference type="ARBA" id="ARBA00022692"/>
    </source>
</evidence>
<evidence type="ECO:0000313" key="15">
    <source>
        <dbReference type="Proteomes" id="UP001431784"/>
    </source>
</evidence>
<keyword evidence="3 10" id="KW-0813">Transport</keyword>
<dbReference type="InterPro" id="IPR001775">
    <property type="entry name" value="GspD/PilQ"/>
</dbReference>
<evidence type="ECO:0000313" key="14">
    <source>
        <dbReference type="EMBL" id="MDD7973712.1"/>
    </source>
</evidence>
<evidence type="ECO:0000256" key="6">
    <source>
        <dbReference type="ARBA" id="ARBA00022729"/>
    </source>
</evidence>
<reference evidence="14" key="1">
    <citation type="submission" date="2023-02" db="EMBL/GenBank/DDBJ databases">
        <title>Description of Roseinatronobacter alkalisoli sp. nov., an alkaliphilic bacerium isolated from soda soil.</title>
        <authorList>
            <person name="Wei W."/>
        </authorList>
    </citation>
    <scope>NUCLEOTIDE SEQUENCE</scope>
    <source>
        <strain evidence="14">HJB301</strain>
    </source>
</reference>
<dbReference type="InterPro" id="IPR005644">
    <property type="entry name" value="NolW-like"/>
</dbReference>
<evidence type="ECO:0000259" key="13">
    <source>
        <dbReference type="Pfam" id="PF21305"/>
    </source>
</evidence>
<evidence type="ECO:0000256" key="9">
    <source>
        <dbReference type="ARBA" id="ARBA00023237"/>
    </source>
</evidence>
<feature type="domain" description="NolW-like" evidence="12">
    <location>
        <begin position="128"/>
        <end position="183"/>
    </location>
</feature>
<dbReference type="EMBL" id="JAQZSM010000050">
    <property type="protein sequence ID" value="MDD7973712.1"/>
    <property type="molecule type" value="Genomic_DNA"/>
</dbReference>
<keyword evidence="8" id="KW-0472">Membrane</keyword>
<dbReference type="PRINTS" id="PR00811">
    <property type="entry name" value="BCTERIALGSPD"/>
</dbReference>
<feature type="domain" description="GspD-like N0" evidence="13">
    <location>
        <begin position="34"/>
        <end position="103"/>
    </location>
</feature>
<evidence type="ECO:0000256" key="8">
    <source>
        <dbReference type="ARBA" id="ARBA00023136"/>
    </source>
</evidence>
<comment type="caution">
    <text evidence="14">The sequence shown here is derived from an EMBL/GenBank/DDBJ whole genome shotgun (WGS) entry which is preliminary data.</text>
</comment>
<dbReference type="PROSITE" id="PS00875">
    <property type="entry name" value="T2SP_D"/>
    <property type="match status" value="1"/>
</dbReference>
<feature type="domain" description="Type II/III secretion system secretin-like" evidence="11">
    <location>
        <begin position="400"/>
        <end position="565"/>
    </location>
</feature>
<evidence type="ECO:0000256" key="3">
    <source>
        <dbReference type="ARBA" id="ARBA00022448"/>
    </source>
</evidence>
<protein>
    <submittedName>
        <fullName evidence="14">Type II secretion system secretin GspD</fullName>
    </submittedName>
</protein>
<comment type="subcellular location">
    <subcellularLocation>
        <location evidence="1 10">Cell outer membrane</location>
    </subcellularLocation>
</comment>
<dbReference type="InterPro" id="IPR004845">
    <property type="entry name" value="T2SS_GspD_CS"/>
</dbReference>
<organism evidence="14 15">
    <name type="scientific">Roseinatronobacter alkalisoli</name>
    <dbReference type="NCBI Taxonomy" id="3028235"/>
    <lineage>
        <taxon>Bacteria</taxon>
        <taxon>Pseudomonadati</taxon>
        <taxon>Pseudomonadota</taxon>
        <taxon>Alphaproteobacteria</taxon>
        <taxon>Rhodobacterales</taxon>
        <taxon>Paracoccaceae</taxon>
        <taxon>Roseinatronobacter</taxon>
    </lineage>
</organism>
<dbReference type="PANTHER" id="PTHR30332:SF25">
    <property type="entry name" value="SECRETIN XPSD"/>
    <property type="match status" value="1"/>
</dbReference>
<evidence type="ECO:0000256" key="1">
    <source>
        <dbReference type="ARBA" id="ARBA00004442"/>
    </source>
</evidence>
<dbReference type="Pfam" id="PF21305">
    <property type="entry name" value="type_II_gspD_N0"/>
    <property type="match status" value="1"/>
</dbReference>
<keyword evidence="9" id="KW-0998">Cell outer membrane</keyword>
<evidence type="ECO:0000259" key="11">
    <source>
        <dbReference type="Pfam" id="PF00263"/>
    </source>
</evidence>
<keyword evidence="5" id="KW-0812">Transmembrane</keyword>
<dbReference type="InterPro" id="IPR013356">
    <property type="entry name" value="T2SS_GspD"/>
</dbReference>
<accession>A0ABT5THP2</accession>
<sequence length="604" mass="64065">MQRGTDLFLGEGMGGSANARAIVVPQDGETVQLSLVNASVEAAAQAVLSETLGLNFVIHNDVQGRITLQTTGPIPTSALLELFEAALEANGAQLRKEGNVVRIVSGTSGNRMFRVAGSDGVSGSNIVVAPLSYVSASEMVNLLAPLTEQGLKVVAEQRRNMLLLSGSATMIESALDAMNLFDVDVLSGKSVALVQLRAADPEQIVLELKSIFSSEEGGMLDGVVEFIPNPRLGSVLVISSRAAYIDRARRWIRNLDQAAASASSYLATYQLQNRSAEEVAPILNELLTGGGSGDEGGKALRVAADDSRNALVVMGDSSEHEQVTTLLRSLDSAMRQVLLEATIAEVTLNDEVSVGTRWFFESRNFNIRFSDLASGSTAGTYPGFTAILGGNDVNIALSALAGVTDVKVISSPTLMVLDNKEGVLQIGDQVPVALQNSTSGNAPNAPVLTQIDYRDTGIILRVRPRVGTGGRVLLDISQEVSEVALNRTSGIDSPTIRQRRVQTSVSLADGQTLALGGLVQERDSDSRSEVPGLGRIPVVGNLFRNRSGNKGRTELLILIRPLVIRDGSEAAAATQYWRGRLSQADGLLQTGLGSGRHRLQDFLQ</sequence>
<comment type="similarity">
    <text evidence="2">Belongs to the bacterial secretin family. GSP D subfamily.</text>
</comment>
<dbReference type="InterPro" id="IPR049371">
    <property type="entry name" value="GspD-like_N0"/>
</dbReference>
<dbReference type="PRINTS" id="PR01032">
    <property type="entry name" value="PHAGEIV"/>
</dbReference>
<evidence type="ECO:0000256" key="10">
    <source>
        <dbReference type="RuleBase" id="RU004004"/>
    </source>
</evidence>
<evidence type="ECO:0000259" key="12">
    <source>
        <dbReference type="Pfam" id="PF03958"/>
    </source>
</evidence>
<keyword evidence="15" id="KW-1185">Reference proteome</keyword>
<dbReference type="InterPro" id="IPR004846">
    <property type="entry name" value="T2SS/T3SS_dom"/>
</dbReference>
<dbReference type="Pfam" id="PF00263">
    <property type="entry name" value="Secretin"/>
    <property type="match status" value="1"/>
</dbReference>
<evidence type="ECO:0000256" key="4">
    <source>
        <dbReference type="ARBA" id="ARBA00022452"/>
    </source>
</evidence>
<feature type="domain" description="NolW-like" evidence="12">
    <location>
        <begin position="192"/>
        <end position="260"/>
    </location>
</feature>
<dbReference type="InterPro" id="IPR038591">
    <property type="entry name" value="NolW-like_sf"/>
</dbReference>
<dbReference type="PANTHER" id="PTHR30332">
    <property type="entry name" value="PROBABLE GENERAL SECRETION PATHWAY PROTEIN D"/>
    <property type="match status" value="1"/>
</dbReference>
<proteinExistence type="inferred from homology"/>
<dbReference type="NCBIfam" id="TIGR02517">
    <property type="entry name" value="type_II_gspD"/>
    <property type="match status" value="1"/>
</dbReference>
<gene>
    <name evidence="14" type="primary">gspD</name>
    <name evidence="14" type="ORF">PUT78_21865</name>
</gene>
<feature type="domain" description="NolW-like" evidence="12">
    <location>
        <begin position="268"/>
        <end position="336"/>
    </location>
</feature>
<dbReference type="Pfam" id="PF03958">
    <property type="entry name" value="Secretin_N"/>
    <property type="match status" value="3"/>
</dbReference>
<evidence type="ECO:0000256" key="2">
    <source>
        <dbReference type="ARBA" id="ARBA00006980"/>
    </source>
</evidence>
<keyword evidence="7" id="KW-0653">Protein transport</keyword>
<keyword evidence="6" id="KW-0732">Signal</keyword>
<dbReference type="InterPro" id="IPR050810">
    <property type="entry name" value="Bact_Secretion_Sys_Channel"/>
</dbReference>